<gene>
    <name evidence="1" type="ORF">FUA22_16615</name>
</gene>
<keyword evidence="2" id="KW-1185">Reference proteome</keyword>
<dbReference type="Pfam" id="PF10678">
    <property type="entry name" value="DUF2492"/>
    <property type="match status" value="1"/>
</dbReference>
<reference evidence="1 2" key="1">
    <citation type="submission" date="2019-08" db="EMBL/GenBank/DDBJ databases">
        <title>Seonamhaeicola sediminis sp. nov., isolated from marine sediment.</title>
        <authorList>
            <person name="Cao W.R."/>
        </authorList>
    </citation>
    <scope>NUCLEOTIDE SEQUENCE [LARGE SCALE GENOMIC DNA]</scope>
    <source>
        <strain evidence="1 2">1505</strain>
    </source>
</reference>
<comment type="caution">
    <text evidence="1">The sequence shown here is derived from an EMBL/GenBank/DDBJ whole genome shotgun (WGS) entry which is preliminary data.</text>
</comment>
<dbReference type="AlphaFoldDB" id="A0A5C7GFV6"/>
<evidence type="ECO:0000313" key="1">
    <source>
        <dbReference type="EMBL" id="TXG35370.1"/>
    </source>
</evidence>
<name>A0A5C7GFV6_9FLAO</name>
<evidence type="ECO:0000313" key="2">
    <source>
        <dbReference type="Proteomes" id="UP000321080"/>
    </source>
</evidence>
<protein>
    <submittedName>
        <fullName evidence="1">DUF2492 family protein</fullName>
    </submittedName>
</protein>
<dbReference type="Proteomes" id="UP000321080">
    <property type="component" value="Unassembled WGS sequence"/>
</dbReference>
<dbReference type="EMBL" id="VRKQ01000018">
    <property type="protein sequence ID" value="TXG35370.1"/>
    <property type="molecule type" value="Genomic_DNA"/>
</dbReference>
<accession>A0A5C7GFV6</accession>
<dbReference type="InterPro" id="IPR019620">
    <property type="entry name" value="Metal-bd_prot_put"/>
</dbReference>
<organism evidence="1 2">
    <name type="scientific">Seonamhaeicola maritimus</name>
    <dbReference type="NCBI Taxonomy" id="2591822"/>
    <lineage>
        <taxon>Bacteria</taxon>
        <taxon>Pseudomonadati</taxon>
        <taxon>Bacteroidota</taxon>
        <taxon>Flavobacteriia</taxon>
        <taxon>Flavobacteriales</taxon>
        <taxon>Flavobacteriaceae</taxon>
    </lineage>
</organism>
<dbReference type="OrthoDB" id="285410at2"/>
<sequence length="88" mass="9885">MNNIKHIHEVIFLIEESDEQWTPEELIEAISNTWGKDVHFGACSGNAFPKEYALDFLISRGKAVLSDDGKVALHPSMQICDGHKEFQG</sequence>
<proteinExistence type="predicted"/>